<gene>
    <name evidence="1" type="ORF">Bpfe_009261</name>
</gene>
<organism evidence="1 2">
    <name type="scientific">Biomphalaria pfeifferi</name>
    <name type="common">Bloodfluke planorb</name>
    <name type="synonym">Freshwater snail</name>
    <dbReference type="NCBI Taxonomy" id="112525"/>
    <lineage>
        <taxon>Eukaryota</taxon>
        <taxon>Metazoa</taxon>
        <taxon>Spiralia</taxon>
        <taxon>Lophotrochozoa</taxon>
        <taxon>Mollusca</taxon>
        <taxon>Gastropoda</taxon>
        <taxon>Heterobranchia</taxon>
        <taxon>Euthyneura</taxon>
        <taxon>Panpulmonata</taxon>
        <taxon>Hygrophila</taxon>
        <taxon>Lymnaeoidea</taxon>
        <taxon>Planorbidae</taxon>
        <taxon>Biomphalaria</taxon>
    </lineage>
</organism>
<comment type="caution">
    <text evidence="1">The sequence shown here is derived from an EMBL/GenBank/DDBJ whole genome shotgun (WGS) entry which is preliminary data.</text>
</comment>
<dbReference type="Proteomes" id="UP001233172">
    <property type="component" value="Unassembled WGS sequence"/>
</dbReference>
<proteinExistence type="predicted"/>
<keyword evidence="2" id="KW-1185">Reference proteome</keyword>
<accession>A0AAD8BX65</accession>
<sequence length="98" mass="10977">MDSRRLDTVADRVEKLTVDKGLNNMDWTQAETFLPWFGEHSGVGTNRYHIDIFDPSREGVWEEGSGNLGGYVNSFICGGTEKGVKDMGCRAEWQEAFG</sequence>
<dbReference type="AlphaFoldDB" id="A0AAD8BX65"/>
<evidence type="ECO:0000313" key="2">
    <source>
        <dbReference type="Proteomes" id="UP001233172"/>
    </source>
</evidence>
<name>A0AAD8BX65_BIOPF</name>
<evidence type="ECO:0000313" key="1">
    <source>
        <dbReference type="EMBL" id="KAK0061455.1"/>
    </source>
</evidence>
<protein>
    <submittedName>
        <fullName evidence="1">Uncharacterized protein</fullName>
    </submittedName>
</protein>
<dbReference type="EMBL" id="JASAOG010000030">
    <property type="protein sequence ID" value="KAK0061455.1"/>
    <property type="molecule type" value="Genomic_DNA"/>
</dbReference>
<reference evidence="1" key="1">
    <citation type="journal article" date="2023" name="PLoS Negl. Trop. Dis.">
        <title>A genome sequence for Biomphalaria pfeifferi, the major vector snail for the human-infecting parasite Schistosoma mansoni.</title>
        <authorList>
            <person name="Bu L."/>
            <person name="Lu L."/>
            <person name="Laidemitt M.R."/>
            <person name="Zhang S.M."/>
            <person name="Mutuku M."/>
            <person name="Mkoji G."/>
            <person name="Steinauer M."/>
            <person name="Loker E.S."/>
        </authorList>
    </citation>
    <scope>NUCLEOTIDE SEQUENCE</scope>
    <source>
        <strain evidence="1">KasaAsao</strain>
    </source>
</reference>
<reference evidence="1" key="2">
    <citation type="submission" date="2023-04" db="EMBL/GenBank/DDBJ databases">
        <authorList>
            <person name="Bu L."/>
            <person name="Lu L."/>
            <person name="Laidemitt M.R."/>
            <person name="Zhang S.M."/>
            <person name="Mutuku M."/>
            <person name="Mkoji G."/>
            <person name="Steinauer M."/>
            <person name="Loker E.S."/>
        </authorList>
    </citation>
    <scope>NUCLEOTIDE SEQUENCE</scope>
    <source>
        <strain evidence="1">KasaAsao</strain>
        <tissue evidence="1">Whole Snail</tissue>
    </source>
</reference>